<dbReference type="GeneID" id="28816727"/>
<dbReference type="EMBL" id="KQ947413">
    <property type="protein sequence ID" value="KUJ18052.1"/>
    <property type="molecule type" value="Genomic_DNA"/>
</dbReference>
<dbReference type="InParanoid" id="A0A194XE64"/>
<dbReference type="RefSeq" id="XP_018072407.1">
    <property type="nucleotide sequence ID" value="XM_018207001.1"/>
</dbReference>
<accession>A0A194XE64</accession>
<protein>
    <submittedName>
        <fullName evidence="1">Uncharacterized protein</fullName>
    </submittedName>
</protein>
<organism evidence="1 2">
    <name type="scientific">Mollisia scopiformis</name>
    <name type="common">Conifer needle endophyte fungus</name>
    <name type="synonym">Phialocephala scopiformis</name>
    <dbReference type="NCBI Taxonomy" id="149040"/>
    <lineage>
        <taxon>Eukaryota</taxon>
        <taxon>Fungi</taxon>
        <taxon>Dikarya</taxon>
        <taxon>Ascomycota</taxon>
        <taxon>Pezizomycotina</taxon>
        <taxon>Leotiomycetes</taxon>
        <taxon>Helotiales</taxon>
        <taxon>Mollisiaceae</taxon>
        <taxon>Mollisia</taxon>
    </lineage>
</organism>
<dbReference type="AlphaFoldDB" id="A0A194XE64"/>
<evidence type="ECO:0000313" key="1">
    <source>
        <dbReference type="EMBL" id="KUJ18052.1"/>
    </source>
</evidence>
<sequence>MLLRCPGDLKAAEVSSYNKLGRPDSTTKGISALFHIFILYPSFTSLHSLCSRLISSNIFFCSGSWFVVLPIRSLSHARWAGAISATQTQERAEKYAHQHDISSNLPVTESLFSPSTSTEPHDRPLSRYSRRANFFLLGTRMPETPFHPLPLDALACLPSRAYRIPFFFAKRV</sequence>
<name>A0A194XE64_MOLSC</name>
<reference evidence="1 2" key="1">
    <citation type="submission" date="2015-10" db="EMBL/GenBank/DDBJ databases">
        <title>Full genome of DAOMC 229536 Phialocephala scopiformis, a fungal endophyte of spruce producing the potent anti-insectan compound rugulosin.</title>
        <authorList>
            <consortium name="DOE Joint Genome Institute"/>
            <person name="Walker A.K."/>
            <person name="Frasz S.L."/>
            <person name="Seifert K.A."/>
            <person name="Miller J.D."/>
            <person name="Mondo S.J."/>
            <person name="Labutti K."/>
            <person name="Lipzen A."/>
            <person name="Dockter R."/>
            <person name="Kennedy M."/>
            <person name="Grigoriev I.V."/>
            <person name="Spatafora J.W."/>
        </authorList>
    </citation>
    <scope>NUCLEOTIDE SEQUENCE [LARGE SCALE GENOMIC DNA]</scope>
    <source>
        <strain evidence="1 2">CBS 120377</strain>
    </source>
</reference>
<dbReference type="Proteomes" id="UP000070700">
    <property type="component" value="Unassembled WGS sequence"/>
</dbReference>
<gene>
    <name evidence="1" type="ORF">LY89DRAFT_36186</name>
</gene>
<evidence type="ECO:0000313" key="2">
    <source>
        <dbReference type="Proteomes" id="UP000070700"/>
    </source>
</evidence>
<keyword evidence="2" id="KW-1185">Reference proteome</keyword>
<dbReference type="KEGG" id="psco:LY89DRAFT_36186"/>
<proteinExistence type="predicted"/>